<dbReference type="EMBL" id="GGEC01070328">
    <property type="protein sequence ID" value="MBX50812.1"/>
    <property type="molecule type" value="Transcribed_RNA"/>
</dbReference>
<accession>A0A2P2P7W6</accession>
<proteinExistence type="predicted"/>
<dbReference type="AlphaFoldDB" id="A0A2P2P7W6"/>
<evidence type="ECO:0000313" key="1">
    <source>
        <dbReference type="EMBL" id="MBX50812.1"/>
    </source>
</evidence>
<sequence length="18" mass="2031">MLIKLCGEYSDVGLIDVY</sequence>
<reference evidence="1" key="1">
    <citation type="submission" date="2018-02" db="EMBL/GenBank/DDBJ databases">
        <title>Rhizophora mucronata_Transcriptome.</title>
        <authorList>
            <person name="Meera S.P."/>
            <person name="Sreeshan A."/>
            <person name="Augustine A."/>
        </authorList>
    </citation>
    <scope>NUCLEOTIDE SEQUENCE</scope>
    <source>
        <tissue evidence="1">Leaf</tissue>
    </source>
</reference>
<name>A0A2P2P7W6_RHIMU</name>
<protein>
    <submittedName>
        <fullName evidence="1">Uncharacterized protein</fullName>
    </submittedName>
</protein>
<organism evidence="1">
    <name type="scientific">Rhizophora mucronata</name>
    <name type="common">Asiatic mangrove</name>
    <dbReference type="NCBI Taxonomy" id="61149"/>
    <lineage>
        <taxon>Eukaryota</taxon>
        <taxon>Viridiplantae</taxon>
        <taxon>Streptophyta</taxon>
        <taxon>Embryophyta</taxon>
        <taxon>Tracheophyta</taxon>
        <taxon>Spermatophyta</taxon>
        <taxon>Magnoliopsida</taxon>
        <taxon>eudicotyledons</taxon>
        <taxon>Gunneridae</taxon>
        <taxon>Pentapetalae</taxon>
        <taxon>rosids</taxon>
        <taxon>fabids</taxon>
        <taxon>Malpighiales</taxon>
        <taxon>Rhizophoraceae</taxon>
        <taxon>Rhizophora</taxon>
    </lineage>
</organism>